<dbReference type="GO" id="GO:0016887">
    <property type="term" value="F:ATP hydrolysis activity"/>
    <property type="evidence" value="ECO:0007669"/>
    <property type="project" value="RHEA"/>
</dbReference>
<dbReference type="Proteomes" id="UP000264353">
    <property type="component" value="Chromosome A10"/>
</dbReference>
<accession>A0A397XIU2</accession>
<dbReference type="PANTHER" id="PTHR10492">
    <property type="match status" value="1"/>
</dbReference>
<keyword evidence="2" id="KW-0175">Coiled coil</keyword>
<evidence type="ECO:0000256" key="1">
    <source>
        <dbReference type="RuleBase" id="RU363044"/>
    </source>
</evidence>
<keyword evidence="1" id="KW-0547">Nucleotide-binding</keyword>
<comment type="similarity">
    <text evidence="1">Belongs to the helicase family.</text>
</comment>
<dbReference type="GO" id="GO:0000723">
    <property type="term" value="P:telomere maintenance"/>
    <property type="evidence" value="ECO:0007669"/>
    <property type="project" value="InterPro"/>
</dbReference>
<proteinExistence type="inferred from homology"/>
<dbReference type="InterPro" id="IPR049163">
    <property type="entry name" value="Pif1-like_2B_dom"/>
</dbReference>
<keyword evidence="1" id="KW-0378">Hydrolase</keyword>
<keyword evidence="1" id="KW-0233">DNA recombination</keyword>
<dbReference type="Gene3D" id="3.40.50.300">
    <property type="entry name" value="P-loop containing nucleotide triphosphate hydrolases"/>
    <property type="match status" value="1"/>
</dbReference>
<dbReference type="FunFam" id="3.40.50.300:FF:002884">
    <property type="entry name" value="ATP-dependent DNA helicase"/>
    <property type="match status" value="1"/>
</dbReference>
<sequence>MKGKELRFSICCQQGRVILQQSREPPAFLDELISQSPSFRKNIRAYNSMLAFTSMGGKIDYDINSGNGPFTFRMHGQNYHRMGSLLPAEGDIPRFAQLYIYDTAHELQNRFNALSKGKKTDLDESILRGLIKMLDENNELAKVFRMARDRYETGASEEYSIRILKNKECGRQFDLPQGDEIAGLIVGDMSIPNSDRDIIVHPRMDKPQRISYLHPSYMSLQYPLLFPYGEQGYIEKTIPYSSEGYATKRSYVTMREYYAYQIHTRLTLPGTIVRSGRLFHQYIVDAYTAIEQERMTFYMLNQKKLRADLYNNVCDAILQGDASSKKMGKRIILPSSFTGGPRYMVENYRDAMAICRWYGNPDLFITITANPKWEEVTDHIREAGNENANDRPDIECRVFKMKLQELLKDFQDGVFFGPITAVVHTIEFQKRGLPHAHILLWLQETKQNPTAEDIDNFITSELPDKEADPEGFLLVEQLMMHGPCGPKCMNDNKCTKKFPRPYNDNTSINEAGYITYRRRYEETKFVMKGDAKLDNSYVVPHNLLLLKKYRAHINVEWCNRSSAIKYLFKYITKGVDMATMAIEKKRVGEQKTEESESKEEINEIANYLECRYLSACEAAWRTFAFDIHERKPAVTRLPVHLEDQQRIVYPEDRNLESIISQYGIEKTMLTEYFEMCKRCPEARELTYGQFPTKFVWDSDAKTWSPRKQGFSIGRIANIHPTAGDLYYLRMLLNILKGPTSFDDMKTVDNVKHKSFKEACYARGLLNGDSEWKEAMDEAAQYAYPFQLRHLFVTLLLYCELSSPLILWEHCWRHLAEDIAHKQRQTFNFEAQQFTDEELQSYTLIEIERILAQNDKSLTDFDDMPKPDSELLKKMKNSMLRDETTYNMLEQEEEHRKLIQTLNEEQKKVYEAVIDSVNCMKGKLFFLNGPGGTGKTYVYKTIISRLRSQRKIVLPVASSGIAATLLPNGRTAHSRFKIPIDLHQDSMCNISRGTMLSELLEKTDLIIWDEAPMCHRFVFEALDRTLRDILSVADPDAATKPFGGKTVLLGGDFRQILPVIPQGTRQQTVMATINRSYLWNYCSIFTLEKNMRLHQAEKDFAKWLLGIGDGTTPTPPKYRTSNEEISIVEIDNSLLLKNNGDPVECITKSTYQDFQVHFKDKNYLIERAILTPRNETVDEVNNYMISCLDGEQKEYLSSDSIGDDKEKVANQHILYPTDFLNTLKFSGIPNHKLDLKIGVPVMLLRNLNQREGLCNGTRLLITRLGNRIIEAEILTGTYVEKRVLIPRICLTPTDARWPFKLKRRQFPVRVCYAMTINKSQGQSLNKVGLYLPSPVFSHGQLYVALSRVTTTAGLKILKVETKHDDNRVLQNIVYQEVFNNI</sequence>
<dbReference type="GO" id="GO:0006281">
    <property type="term" value="P:DNA repair"/>
    <property type="evidence" value="ECO:0007669"/>
    <property type="project" value="UniProtKB-KW"/>
</dbReference>
<dbReference type="EC" id="5.6.2.3" evidence="1"/>
<feature type="domain" description="Helitron helicase-like" evidence="4">
    <location>
        <begin position="257"/>
        <end position="440"/>
    </location>
</feature>
<comment type="catalytic activity">
    <reaction evidence="1">
        <text>ATP + H2O = ADP + phosphate + H(+)</text>
        <dbReference type="Rhea" id="RHEA:13065"/>
        <dbReference type="ChEBI" id="CHEBI:15377"/>
        <dbReference type="ChEBI" id="CHEBI:15378"/>
        <dbReference type="ChEBI" id="CHEBI:30616"/>
        <dbReference type="ChEBI" id="CHEBI:43474"/>
        <dbReference type="ChEBI" id="CHEBI:456216"/>
        <dbReference type="EC" id="5.6.2.3"/>
    </reaction>
</comment>
<reference evidence="6 7" key="1">
    <citation type="submission" date="2018-06" db="EMBL/GenBank/DDBJ databases">
        <title>WGS assembly of Brassica rapa FPsc.</title>
        <authorList>
            <person name="Bowman J."/>
            <person name="Kohchi T."/>
            <person name="Yamato K."/>
            <person name="Jenkins J."/>
            <person name="Shu S."/>
            <person name="Ishizaki K."/>
            <person name="Yamaoka S."/>
            <person name="Nishihama R."/>
            <person name="Nakamura Y."/>
            <person name="Berger F."/>
            <person name="Adam C."/>
            <person name="Aki S."/>
            <person name="Althoff F."/>
            <person name="Araki T."/>
            <person name="Arteaga-Vazquez M."/>
            <person name="Balasubrmanian S."/>
            <person name="Bauer D."/>
            <person name="Boehm C."/>
            <person name="Briginshaw L."/>
            <person name="Caballero-Perez J."/>
            <person name="Catarino B."/>
            <person name="Chen F."/>
            <person name="Chiyoda S."/>
            <person name="Chovatia M."/>
            <person name="Davies K."/>
            <person name="Delmans M."/>
            <person name="Demura T."/>
            <person name="Dierschke T."/>
            <person name="Dolan L."/>
            <person name="Dorantes-Acosta A."/>
            <person name="Eklund D."/>
            <person name="Florent S."/>
            <person name="Flores-Sandoval E."/>
            <person name="Fujiyama A."/>
            <person name="Fukuzawa H."/>
            <person name="Galik B."/>
            <person name="Grimanelli D."/>
            <person name="Grimwood J."/>
            <person name="Grossniklaus U."/>
            <person name="Hamada T."/>
            <person name="Haseloff J."/>
            <person name="Hetherington A."/>
            <person name="Higo A."/>
            <person name="Hirakawa Y."/>
            <person name="Hundley H."/>
            <person name="Ikeda Y."/>
            <person name="Inoue K."/>
            <person name="Inoue S."/>
            <person name="Ishida S."/>
            <person name="Jia Q."/>
            <person name="Kakita M."/>
            <person name="Kanazawa T."/>
            <person name="Kawai Y."/>
            <person name="Kawashima T."/>
            <person name="Kennedy M."/>
            <person name="Kinose K."/>
            <person name="Kinoshita T."/>
            <person name="Kohara Y."/>
            <person name="Koide E."/>
            <person name="Komatsu K."/>
            <person name="Kopischke S."/>
            <person name="Kubo M."/>
            <person name="Kyozuka J."/>
            <person name="Lagercrantz U."/>
            <person name="Lin S."/>
            <person name="Lindquist E."/>
            <person name="Lipzen A."/>
            <person name="Lu C."/>
            <person name="Luna E."/>
            <person name="Martienssen R."/>
            <person name="Minamino N."/>
            <person name="Mizutani M."/>
            <person name="Mizutani M."/>
            <person name="Mochizuki N."/>
            <person name="Monte I."/>
            <person name="Mosher R."/>
            <person name="Nagasaki H."/>
            <person name="Nakagami H."/>
            <person name="Naramoto S."/>
            <person name="Nishitani K."/>
            <person name="Ohtani M."/>
            <person name="Okamoto T."/>
            <person name="Okumura M."/>
            <person name="Phillips J."/>
            <person name="Pollak B."/>
            <person name="Reinders A."/>
            <person name="Roevekamp M."/>
            <person name="Sano R."/>
            <person name="Sawa S."/>
            <person name="Schmid M."/>
            <person name="Shirakawa M."/>
            <person name="Solano R."/>
            <person name="Spunde A."/>
            <person name="Suetsugu N."/>
            <person name="Sugano S."/>
            <person name="Sugiyama A."/>
            <person name="Sun R."/>
            <person name="Suzuki Y."/>
            <person name="Takenaka M."/>
            <person name="Takezawa D."/>
            <person name="Tomogane H."/>
            <person name="Tsuzuki M."/>
            <person name="Ueda T."/>
            <person name="Umeda M."/>
            <person name="Ward J."/>
            <person name="Watanabe Y."/>
            <person name="Yazaki K."/>
            <person name="Yokoyama R."/>
            <person name="Yoshitake Y."/>
            <person name="Yotsui I."/>
            <person name="Zachgo S."/>
            <person name="Schmutz J."/>
        </authorList>
    </citation>
    <scope>NUCLEOTIDE SEQUENCE [LARGE SCALE GENOMIC DNA]</scope>
    <source>
        <strain evidence="7">cv. B-3</strain>
    </source>
</reference>
<dbReference type="CDD" id="cd18809">
    <property type="entry name" value="SF1_C_RecD"/>
    <property type="match status" value="1"/>
</dbReference>
<dbReference type="Pfam" id="PF05970">
    <property type="entry name" value="PIF1"/>
    <property type="match status" value="1"/>
</dbReference>
<dbReference type="PANTHER" id="PTHR10492:SF90">
    <property type="entry name" value="ATP-DEPENDENT DNA HELICASE"/>
    <property type="match status" value="1"/>
</dbReference>
<dbReference type="GO" id="GO:0043139">
    <property type="term" value="F:5'-3' DNA helicase activity"/>
    <property type="evidence" value="ECO:0007669"/>
    <property type="project" value="UniProtKB-EC"/>
</dbReference>
<comment type="cofactor">
    <cofactor evidence="1">
        <name>Mg(2+)</name>
        <dbReference type="ChEBI" id="CHEBI:18420"/>
    </cofactor>
</comment>
<evidence type="ECO:0000313" key="6">
    <source>
        <dbReference type="EMBL" id="RID40682.1"/>
    </source>
</evidence>
<dbReference type="InterPro" id="IPR025476">
    <property type="entry name" value="Helitron_helicase-like"/>
</dbReference>
<feature type="coiled-coil region" evidence="2">
    <location>
        <begin position="871"/>
        <end position="907"/>
    </location>
</feature>
<keyword evidence="1" id="KW-0234">DNA repair</keyword>
<evidence type="ECO:0000259" key="5">
    <source>
        <dbReference type="Pfam" id="PF21530"/>
    </source>
</evidence>
<evidence type="ECO:0000259" key="4">
    <source>
        <dbReference type="Pfam" id="PF14214"/>
    </source>
</evidence>
<dbReference type="InterPro" id="IPR010285">
    <property type="entry name" value="DNA_helicase_pif1-like_DEAD"/>
</dbReference>
<keyword evidence="1" id="KW-0227">DNA damage</keyword>
<dbReference type="Pfam" id="PF21530">
    <property type="entry name" value="Pif1_2B_dom"/>
    <property type="match status" value="1"/>
</dbReference>
<dbReference type="GO" id="GO:0006310">
    <property type="term" value="P:DNA recombination"/>
    <property type="evidence" value="ECO:0007669"/>
    <property type="project" value="UniProtKB-KW"/>
</dbReference>
<evidence type="ECO:0000313" key="7">
    <source>
        <dbReference type="Proteomes" id="UP000264353"/>
    </source>
</evidence>
<feature type="domain" description="DNA helicase Pif1-like 2B" evidence="5">
    <location>
        <begin position="1217"/>
        <end position="1263"/>
    </location>
</feature>
<keyword evidence="1" id="KW-0067">ATP-binding</keyword>
<dbReference type="InterPro" id="IPR027417">
    <property type="entry name" value="P-loop_NTPase"/>
</dbReference>
<protein>
    <recommendedName>
        <fullName evidence="1">ATP-dependent DNA helicase</fullName>
        <ecNumber evidence="1">5.6.2.3</ecNumber>
    </recommendedName>
</protein>
<evidence type="ECO:0000256" key="2">
    <source>
        <dbReference type="SAM" id="Coils"/>
    </source>
</evidence>
<organism evidence="6 7">
    <name type="scientific">Brassica campestris</name>
    <name type="common">Field mustard</name>
    <dbReference type="NCBI Taxonomy" id="3711"/>
    <lineage>
        <taxon>Eukaryota</taxon>
        <taxon>Viridiplantae</taxon>
        <taxon>Streptophyta</taxon>
        <taxon>Embryophyta</taxon>
        <taxon>Tracheophyta</taxon>
        <taxon>Spermatophyta</taxon>
        <taxon>Magnoliopsida</taxon>
        <taxon>eudicotyledons</taxon>
        <taxon>Gunneridae</taxon>
        <taxon>Pentapetalae</taxon>
        <taxon>rosids</taxon>
        <taxon>malvids</taxon>
        <taxon>Brassicales</taxon>
        <taxon>Brassicaceae</taxon>
        <taxon>Brassiceae</taxon>
        <taxon>Brassica</taxon>
    </lineage>
</organism>
<dbReference type="SUPFAM" id="SSF52540">
    <property type="entry name" value="P-loop containing nucleoside triphosphate hydrolases"/>
    <property type="match status" value="2"/>
</dbReference>
<keyword evidence="1" id="KW-0347">Helicase</keyword>
<dbReference type="Pfam" id="PF14214">
    <property type="entry name" value="Helitron_like_N"/>
    <property type="match status" value="1"/>
</dbReference>
<name>A0A397XIU2_BRACM</name>
<feature type="domain" description="DNA helicase Pif1-like DEAD-box helicase" evidence="3">
    <location>
        <begin position="901"/>
        <end position="1113"/>
    </location>
</feature>
<dbReference type="GO" id="GO:0005524">
    <property type="term" value="F:ATP binding"/>
    <property type="evidence" value="ECO:0007669"/>
    <property type="project" value="UniProtKB-KW"/>
</dbReference>
<evidence type="ECO:0000259" key="3">
    <source>
        <dbReference type="Pfam" id="PF05970"/>
    </source>
</evidence>
<dbReference type="EMBL" id="CM010637">
    <property type="protein sequence ID" value="RID40682.1"/>
    <property type="molecule type" value="Genomic_DNA"/>
</dbReference>
<gene>
    <name evidence="6" type="ORF">BRARA_J00713</name>
</gene>